<keyword evidence="1" id="KW-0812">Transmembrane</keyword>
<dbReference type="RefSeq" id="WP_130485159.1">
    <property type="nucleotide sequence ID" value="NZ_SGWW01000002.1"/>
</dbReference>
<dbReference type="OrthoDB" id="5800709at2"/>
<dbReference type="AlphaFoldDB" id="A0A4Q7LTB9"/>
<gene>
    <name evidence="4" type="ORF">EV141_1327</name>
</gene>
<evidence type="ECO:0000313" key="4">
    <source>
        <dbReference type="EMBL" id="RZS57613.1"/>
    </source>
</evidence>
<feature type="transmembrane region" description="Helical" evidence="1">
    <location>
        <begin position="249"/>
        <end position="268"/>
    </location>
</feature>
<evidence type="ECO:0000256" key="1">
    <source>
        <dbReference type="SAM" id="Phobius"/>
    </source>
</evidence>
<evidence type="ECO:0000256" key="2">
    <source>
        <dbReference type="SAM" id="SignalP"/>
    </source>
</evidence>
<reference evidence="4 5" key="1">
    <citation type="journal article" date="2015" name="Stand. Genomic Sci.">
        <title>Genomic Encyclopedia of Bacterial and Archaeal Type Strains, Phase III: the genomes of soil and plant-associated and newly described type strains.</title>
        <authorList>
            <person name="Whitman W.B."/>
            <person name="Woyke T."/>
            <person name="Klenk H.P."/>
            <person name="Zhou Y."/>
            <person name="Lilburn T.G."/>
            <person name="Beck B.J."/>
            <person name="De Vos P."/>
            <person name="Vandamme P."/>
            <person name="Eisen J.A."/>
            <person name="Garrity G."/>
            <person name="Hugenholtz P."/>
            <person name="Kyrpides N.C."/>
        </authorList>
    </citation>
    <scope>NUCLEOTIDE SEQUENCE [LARGE SCALE GENOMIC DNA]</scope>
    <source>
        <strain evidence="4 5">CV2</strain>
    </source>
</reference>
<sequence length="276" mass="26899">MRNRILAGVGVAALATLGLAAPANATAADTSSVTVVHGILGVPVDVYLADGAEPLIPGFDPTDIAGPLDLAPGDYDLVVVAQGGELGTDDIFEQTVTVPEAGLNITIVAHATVEGGPILTPFVNNMDETAAGEGRLSVRHTANFGAVDILANGAPLAPFTGVTNPQGADADVPAATYAAAVAAAGSTEPAIGPADVNITEGVNTLVYAVSDLGGEEFGLVVQTIEVGAAGVDGIPGGAAGLVADNNTGALVGGAALLIALLAAAGIIARRATVSSK</sequence>
<accession>A0A4Q7LTB9</accession>
<dbReference type="Pfam" id="PF14344">
    <property type="entry name" value="DUF4397"/>
    <property type="match status" value="1"/>
</dbReference>
<name>A0A4Q7LTB9_9MICO</name>
<organism evidence="4 5">
    <name type="scientific">Microcella putealis</name>
    <dbReference type="NCBI Taxonomy" id="337005"/>
    <lineage>
        <taxon>Bacteria</taxon>
        <taxon>Bacillati</taxon>
        <taxon>Actinomycetota</taxon>
        <taxon>Actinomycetes</taxon>
        <taxon>Micrococcales</taxon>
        <taxon>Microbacteriaceae</taxon>
        <taxon>Microcella</taxon>
    </lineage>
</organism>
<dbReference type="Proteomes" id="UP000293519">
    <property type="component" value="Unassembled WGS sequence"/>
</dbReference>
<proteinExistence type="predicted"/>
<keyword evidence="2" id="KW-0732">Signal</keyword>
<evidence type="ECO:0000259" key="3">
    <source>
        <dbReference type="Pfam" id="PF14344"/>
    </source>
</evidence>
<keyword evidence="5" id="KW-1185">Reference proteome</keyword>
<keyword evidence="1" id="KW-1133">Transmembrane helix</keyword>
<dbReference type="EMBL" id="SGWW01000002">
    <property type="protein sequence ID" value="RZS57613.1"/>
    <property type="molecule type" value="Genomic_DNA"/>
</dbReference>
<keyword evidence="1" id="KW-0472">Membrane</keyword>
<evidence type="ECO:0000313" key="5">
    <source>
        <dbReference type="Proteomes" id="UP000293519"/>
    </source>
</evidence>
<feature type="signal peptide" evidence="2">
    <location>
        <begin position="1"/>
        <end position="27"/>
    </location>
</feature>
<feature type="domain" description="DUF4397" evidence="3">
    <location>
        <begin position="31"/>
        <end position="149"/>
    </location>
</feature>
<protein>
    <submittedName>
        <fullName evidence="4">Uncharacterized protein DUF4397</fullName>
    </submittedName>
</protein>
<comment type="caution">
    <text evidence="4">The sequence shown here is derived from an EMBL/GenBank/DDBJ whole genome shotgun (WGS) entry which is preliminary data.</text>
</comment>
<feature type="chain" id="PRO_5020963070" evidence="2">
    <location>
        <begin position="28"/>
        <end position="276"/>
    </location>
</feature>
<dbReference type="InterPro" id="IPR025510">
    <property type="entry name" value="DUF4397"/>
</dbReference>